<keyword evidence="5" id="KW-0547">Nucleotide-binding</keyword>
<dbReference type="PRINTS" id="PR01243">
    <property type="entry name" value="NUCDPKINASE"/>
</dbReference>
<dbReference type="Proteomes" id="UP000652761">
    <property type="component" value="Unassembled WGS sequence"/>
</dbReference>
<dbReference type="Gene3D" id="3.30.70.141">
    <property type="entry name" value="Nucleoside diphosphate kinase-like domain"/>
    <property type="match status" value="1"/>
</dbReference>
<dbReference type="SUPFAM" id="SSF54919">
    <property type="entry name" value="Nucleoside diphosphate kinase, NDK"/>
    <property type="match status" value="1"/>
</dbReference>
<evidence type="ECO:0000256" key="8">
    <source>
        <dbReference type="PROSITE-ProRule" id="PRU00706"/>
    </source>
</evidence>
<feature type="domain" description="Nucleoside diphosphate kinase-like" evidence="10">
    <location>
        <begin position="29"/>
        <end position="193"/>
    </location>
</feature>
<dbReference type="InterPro" id="IPR036850">
    <property type="entry name" value="NDK-like_dom_sf"/>
</dbReference>
<accession>A0A843VU49</accession>
<comment type="caution">
    <text evidence="11">The sequence shown here is derived from an EMBL/GenBank/DDBJ whole genome shotgun (WGS) entry which is preliminary data.</text>
</comment>
<evidence type="ECO:0000256" key="5">
    <source>
        <dbReference type="ARBA" id="ARBA00022741"/>
    </source>
</evidence>
<dbReference type="GO" id="GO:0006228">
    <property type="term" value="P:UTP biosynthetic process"/>
    <property type="evidence" value="ECO:0007669"/>
    <property type="project" value="InterPro"/>
</dbReference>
<evidence type="ECO:0000256" key="9">
    <source>
        <dbReference type="RuleBase" id="RU004011"/>
    </source>
</evidence>
<dbReference type="GO" id="GO:0005524">
    <property type="term" value="F:ATP binding"/>
    <property type="evidence" value="ECO:0007669"/>
    <property type="project" value="UniProtKB-KW"/>
</dbReference>
<gene>
    <name evidence="11" type="ORF">Taro_033002</name>
</gene>
<evidence type="ECO:0000256" key="2">
    <source>
        <dbReference type="ARBA" id="ARBA00000937"/>
    </source>
</evidence>
<keyword evidence="7" id="KW-0067">ATP-binding</keyword>
<dbReference type="GO" id="GO:0006241">
    <property type="term" value="P:CTP biosynthetic process"/>
    <property type="evidence" value="ECO:0007669"/>
    <property type="project" value="InterPro"/>
</dbReference>
<evidence type="ECO:0000256" key="1">
    <source>
        <dbReference type="ARBA" id="ARBA00000082"/>
    </source>
</evidence>
<dbReference type="InterPro" id="IPR001564">
    <property type="entry name" value="Nucleoside_diP_kinase"/>
</dbReference>
<evidence type="ECO:0000313" key="11">
    <source>
        <dbReference type="EMBL" id="MQM00269.1"/>
    </source>
</evidence>
<dbReference type="GO" id="GO:0006183">
    <property type="term" value="P:GTP biosynthetic process"/>
    <property type="evidence" value="ECO:0007669"/>
    <property type="project" value="InterPro"/>
</dbReference>
<evidence type="ECO:0000256" key="6">
    <source>
        <dbReference type="ARBA" id="ARBA00022777"/>
    </source>
</evidence>
<comment type="similarity">
    <text evidence="3 8 9">Belongs to the NDK family.</text>
</comment>
<dbReference type="GO" id="GO:0004550">
    <property type="term" value="F:nucleoside diphosphate kinase activity"/>
    <property type="evidence" value="ECO:0007669"/>
    <property type="project" value="UniProtKB-EC"/>
</dbReference>
<dbReference type="PROSITE" id="PS51374">
    <property type="entry name" value="NDPK_LIKE"/>
    <property type="match status" value="1"/>
</dbReference>
<keyword evidence="12" id="KW-1185">Reference proteome</keyword>
<dbReference type="Pfam" id="PF00334">
    <property type="entry name" value="NDK"/>
    <property type="match status" value="1"/>
</dbReference>
<dbReference type="PANTHER" id="PTHR46161:SF3">
    <property type="entry name" value="NUCLEOSIDE DIPHOSPHATE KINASE DDB_G0292928-RELATED"/>
    <property type="match status" value="1"/>
</dbReference>
<reference evidence="11" key="1">
    <citation type="submission" date="2017-07" db="EMBL/GenBank/DDBJ databases">
        <title>Taro Niue Genome Assembly and Annotation.</title>
        <authorList>
            <person name="Atibalentja N."/>
            <person name="Keating K."/>
            <person name="Fields C.J."/>
        </authorList>
    </citation>
    <scope>NUCLEOTIDE SEQUENCE</scope>
    <source>
        <strain evidence="11">Niue_2</strain>
        <tissue evidence="11">Leaf</tissue>
    </source>
</reference>
<dbReference type="OrthoDB" id="2162449at2759"/>
<evidence type="ECO:0000256" key="4">
    <source>
        <dbReference type="ARBA" id="ARBA00022679"/>
    </source>
</evidence>
<protein>
    <recommendedName>
        <fullName evidence="10">Nucleoside diphosphate kinase-like domain-containing protein</fullName>
    </recommendedName>
</protein>
<dbReference type="AlphaFoldDB" id="A0A843VU49"/>
<dbReference type="PANTHER" id="PTHR46161">
    <property type="entry name" value="NUCLEOSIDE DIPHOSPHATE KINASE"/>
    <property type="match status" value="1"/>
</dbReference>
<keyword evidence="6" id="KW-0418">Kinase</keyword>
<sequence length="206" mass="22719">MDWTQFAPNGPDSSPPTGAFVVHKRESAQQRSVVELPKPPASERCSWWIPAQFRHAEGEGFGLGAAYPRPFSALPSLPSRRTSHRVSRSHEGGIHPLFSPDPPSPTRIPRQKLGFRWPGGPVIVMILEKSNAISDWRALIGPTDPTKAKISHPESIRAMCGTDIERNCVHGSDSSESAAKEITFFFGEMMLSGFSSSENYLKHDEL</sequence>
<evidence type="ECO:0000256" key="7">
    <source>
        <dbReference type="ARBA" id="ARBA00022840"/>
    </source>
</evidence>
<evidence type="ECO:0000256" key="3">
    <source>
        <dbReference type="ARBA" id="ARBA00008142"/>
    </source>
</evidence>
<comment type="catalytic activity">
    <reaction evidence="2">
        <text>a ribonucleoside 5'-diphosphate + ATP = a ribonucleoside 5'-triphosphate + ADP</text>
        <dbReference type="Rhea" id="RHEA:18113"/>
        <dbReference type="ChEBI" id="CHEBI:30616"/>
        <dbReference type="ChEBI" id="CHEBI:57930"/>
        <dbReference type="ChEBI" id="CHEBI:61557"/>
        <dbReference type="ChEBI" id="CHEBI:456216"/>
        <dbReference type="EC" id="2.7.4.6"/>
    </reaction>
</comment>
<comment type="catalytic activity">
    <reaction evidence="1">
        <text>a 2'-deoxyribonucleoside 5'-diphosphate + ATP = a 2'-deoxyribonucleoside 5'-triphosphate + ADP</text>
        <dbReference type="Rhea" id="RHEA:44640"/>
        <dbReference type="ChEBI" id="CHEBI:30616"/>
        <dbReference type="ChEBI" id="CHEBI:61560"/>
        <dbReference type="ChEBI" id="CHEBI:73316"/>
        <dbReference type="ChEBI" id="CHEBI:456216"/>
        <dbReference type="EC" id="2.7.4.6"/>
    </reaction>
</comment>
<keyword evidence="4" id="KW-0808">Transferase</keyword>
<evidence type="ECO:0000313" key="12">
    <source>
        <dbReference type="Proteomes" id="UP000652761"/>
    </source>
</evidence>
<dbReference type="InterPro" id="IPR034907">
    <property type="entry name" value="NDK-like_dom"/>
</dbReference>
<dbReference type="SMART" id="SM00562">
    <property type="entry name" value="NDK"/>
    <property type="match status" value="1"/>
</dbReference>
<organism evidence="11 12">
    <name type="scientific">Colocasia esculenta</name>
    <name type="common">Wild taro</name>
    <name type="synonym">Arum esculentum</name>
    <dbReference type="NCBI Taxonomy" id="4460"/>
    <lineage>
        <taxon>Eukaryota</taxon>
        <taxon>Viridiplantae</taxon>
        <taxon>Streptophyta</taxon>
        <taxon>Embryophyta</taxon>
        <taxon>Tracheophyta</taxon>
        <taxon>Spermatophyta</taxon>
        <taxon>Magnoliopsida</taxon>
        <taxon>Liliopsida</taxon>
        <taxon>Araceae</taxon>
        <taxon>Aroideae</taxon>
        <taxon>Colocasieae</taxon>
        <taxon>Colocasia</taxon>
    </lineage>
</organism>
<dbReference type="EMBL" id="NMUH01002484">
    <property type="protein sequence ID" value="MQM00269.1"/>
    <property type="molecule type" value="Genomic_DNA"/>
</dbReference>
<name>A0A843VU49_COLES</name>
<evidence type="ECO:0000259" key="10">
    <source>
        <dbReference type="SMART" id="SM00562"/>
    </source>
</evidence>
<comment type="caution">
    <text evidence="8">Lacks conserved residue(s) required for the propagation of feature annotation.</text>
</comment>
<proteinExistence type="inferred from homology"/>